<feature type="region of interest" description="Disordered" evidence="9">
    <location>
        <begin position="868"/>
        <end position="922"/>
    </location>
</feature>
<evidence type="ECO:0000256" key="7">
    <source>
        <dbReference type="ARBA" id="ARBA00023136"/>
    </source>
</evidence>
<dbReference type="GO" id="GO:0005524">
    <property type="term" value="F:ATP binding"/>
    <property type="evidence" value="ECO:0007669"/>
    <property type="project" value="InterPro"/>
</dbReference>
<keyword evidence="8" id="KW-0325">Glycoprotein</keyword>
<dbReference type="SUPFAM" id="SSF52058">
    <property type="entry name" value="L domain-like"/>
    <property type="match status" value="1"/>
</dbReference>
<dbReference type="InterPro" id="IPR001611">
    <property type="entry name" value="Leu-rich_rpt"/>
</dbReference>
<dbReference type="InterPro" id="IPR011009">
    <property type="entry name" value="Kinase-like_dom_sf"/>
</dbReference>
<comment type="subcellular location">
    <subcellularLocation>
        <location evidence="1">Membrane</location>
    </subcellularLocation>
</comment>
<dbReference type="Gene3D" id="1.10.510.10">
    <property type="entry name" value="Transferase(Phosphotransferase) domain 1"/>
    <property type="match status" value="1"/>
</dbReference>
<reference evidence="11" key="1">
    <citation type="submission" date="2022-05" db="EMBL/GenBank/DDBJ databases">
        <title>The Musa troglodytarum L. genome provides insights into the mechanism of non-climacteric behaviour and enrichment of carotenoids.</title>
        <authorList>
            <person name="Wang J."/>
        </authorList>
    </citation>
    <scope>NUCLEOTIDE SEQUENCE</scope>
    <source>
        <tissue evidence="11">Leaf</tissue>
    </source>
</reference>
<evidence type="ECO:0000256" key="4">
    <source>
        <dbReference type="ARBA" id="ARBA00022729"/>
    </source>
</evidence>
<evidence type="ECO:0000313" key="12">
    <source>
        <dbReference type="Proteomes" id="UP001055439"/>
    </source>
</evidence>
<keyword evidence="6" id="KW-1133">Transmembrane helix</keyword>
<evidence type="ECO:0000313" key="11">
    <source>
        <dbReference type="EMBL" id="URE18476.1"/>
    </source>
</evidence>
<name>A0A9E7GN87_9LILI</name>
<keyword evidence="2" id="KW-0433">Leucine-rich repeat</keyword>
<dbReference type="Pfam" id="PF13855">
    <property type="entry name" value="LRR_8"/>
    <property type="match status" value="2"/>
</dbReference>
<keyword evidence="7" id="KW-0472">Membrane</keyword>
<evidence type="ECO:0000256" key="1">
    <source>
        <dbReference type="ARBA" id="ARBA00004370"/>
    </source>
</evidence>
<dbReference type="Pfam" id="PF07714">
    <property type="entry name" value="PK_Tyr_Ser-Thr"/>
    <property type="match status" value="1"/>
</dbReference>
<dbReference type="Gene3D" id="3.30.200.20">
    <property type="entry name" value="Phosphorylase Kinase, domain 1"/>
    <property type="match status" value="1"/>
</dbReference>
<dbReference type="PANTHER" id="PTHR48007:SF81">
    <property type="entry name" value="PROTEIN KINASE DOMAIN-CONTAINING PROTEIN"/>
    <property type="match status" value="1"/>
</dbReference>
<evidence type="ECO:0000256" key="3">
    <source>
        <dbReference type="ARBA" id="ARBA00022692"/>
    </source>
</evidence>
<dbReference type="Pfam" id="PF00560">
    <property type="entry name" value="LRR_1"/>
    <property type="match status" value="2"/>
</dbReference>
<dbReference type="Gene3D" id="3.80.10.10">
    <property type="entry name" value="Ribonuclease Inhibitor"/>
    <property type="match status" value="3"/>
</dbReference>
<gene>
    <name evidence="11" type="ORF">MUK42_13217</name>
</gene>
<dbReference type="OrthoDB" id="676979at2759"/>
<organism evidence="11 12">
    <name type="scientific">Musa troglodytarum</name>
    <name type="common">fe'i banana</name>
    <dbReference type="NCBI Taxonomy" id="320322"/>
    <lineage>
        <taxon>Eukaryota</taxon>
        <taxon>Viridiplantae</taxon>
        <taxon>Streptophyta</taxon>
        <taxon>Embryophyta</taxon>
        <taxon>Tracheophyta</taxon>
        <taxon>Spermatophyta</taxon>
        <taxon>Magnoliopsida</taxon>
        <taxon>Liliopsida</taxon>
        <taxon>Zingiberales</taxon>
        <taxon>Musaceae</taxon>
        <taxon>Musa</taxon>
    </lineage>
</organism>
<feature type="domain" description="Protein kinase" evidence="10">
    <location>
        <begin position="549"/>
        <end position="833"/>
    </location>
</feature>
<dbReference type="AlphaFoldDB" id="A0A9E7GN87"/>
<dbReference type="SMART" id="SM00369">
    <property type="entry name" value="LRR_TYP"/>
    <property type="match status" value="5"/>
</dbReference>
<evidence type="ECO:0000256" key="8">
    <source>
        <dbReference type="ARBA" id="ARBA00023180"/>
    </source>
</evidence>
<dbReference type="InterPro" id="IPR003591">
    <property type="entry name" value="Leu-rich_rpt_typical-subtyp"/>
</dbReference>
<dbReference type="FunFam" id="3.80.10.10:FF:000041">
    <property type="entry name" value="LRR receptor-like serine/threonine-protein kinase ERECTA"/>
    <property type="match status" value="2"/>
</dbReference>
<evidence type="ECO:0000256" key="5">
    <source>
        <dbReference type="ARBA" id="ARBA00022737"/>
    </source>
</evidence>
<dbReference type="InterPro" id="IPR000719">
    <property type="entry name" value="Prot_kinase_dom"/>
</dbReference>
<protein>
    <submittedName>
        <fullName evidence="11">STYKc</fullName>
    </submittedName>
</protein>
<evidence type="ECO:0000256" key="9">
    <source>
        <dbReference type="SAM" id="MobiDB-lite"/>
    </source>
</evidence>
<keyword evidence="12" id="KW-1185">Reference proteome</keyword>
<dbReference type="SUPFAM" id="SSF56112">
    <property type="entry name" value="Protein kinase-like (PK-like)"/>
    <property type="match status" value="1"/>
</dbReference>
<dbReference type="FunFam" id="3.30.200.20:FF:000433">
    <property type="entry name" value="Predicted protein"/>
    <property type="match status" value="1"/>
</dbReference>
<dbReference type="GO" id="GO:0016020">
    <property type="term" value="C:membrane"/>
    <property type="evidence" value="ECO:0007669"/>
    <property type="project" value="UniProtKB-SubCell"/>
</dbReference>
<proteinExistence type="predicted"/>
<dbReference type="GO" id="GO:0004672">
    <property type="term" value="F:protein kinase activity"/>
    <property type="evidence" value="ECO:0007669"/>
    <property type="project" value="InterPro"/>
</dbReference>
<dbReference type="InterPro" id="IPR032675">
    <property type="entry name" value="LRR_dom_sf"/>
</dbReference>
<evidence type="ECO:0000259" key="10">
    <source>
        <dbReference type="PROSITE" id="PS50011"/>
    </source>
</evidence>
<evidence type="ECO:0000256" key="2">
    <source>
        <dbReference type="ARBA" id="ARBA00022614"/>
    </source>
</evidence>
<accession>A0A9E7GN87</accession>
<feature type="compositionally biased region" description="Polar residues" evidence="9">
    <location>
        <begin position="868"/>
        <end position="892"/>
    </location>
</feature>
<dbReference type="FunFam" id="1.10.510.10:FF:000448">
    <property type="entry name" value="Putative LRR receptor-like serine/threonine-protein kinase"/>
    <property type="match status" value="1"/>
</dbReference>
<dbReference type="PANTHER" id="PTHR48007">
    <property type="entry name" value="LEUCINE-RICH REPEAT RECEPTOR-LIKE PROTEIN KINASE PXC1"/>
    <property type="match status" value="1"/>
</dbReference>
<keyword evidence="4" id="KW-0732">Signal</keyword>
<evidence type="ECO:0000256" key="6">
    <source>
        <dbReference type="ARBA" id="ARBA00022989"/>
    </source>
</evidence>
<dbReference type="Proteomes" id="UP001055439">
    <property type="component" value="Chromosome 7"/>
</dbReference>
<sequence length="922" mass="100042">MNIICWETTTTTRWWWRGSPCIGFRWVQTWTMLLLNAVALAALLGVAAGQGLSSPSDLAGLYSLRASLGLRARDWPRRADPCSAWAGVRCSAGRVVSLHLSGLRRTRLGRLDPRFAVDGLRNLTRLRAFNASEFALPGPIPEWFGRLLPPSLAALDLRYAAVVGPIPYSLGGTSGLVVLSLAGNAITGNVPPTLGRLGNLSVLDLSCNALTGFIPESIVAIANLSYLDLSSNFLSGTVPLALGALPALKNLILFNNSLTGPIPAQLGDLSSLIALDLSFNSLTGALPDNFRNLRNLQVLNLHNNLLTGGLTDSLFSGLSRLRFVRLSHNNFSGALPGSLWSLSELQVLDFSYNNLTGMLPDLTPSIANVNTSSVILNLSNNIYHGSIPSGFQILFSRSGSVDISGNYFQGPLLMATRNKNVSFGLNCFSDALNQRIPDDCERFYTKGGLLKGSAVAPINPPAPSSTSGEKKGHWKLMYTVIGASGGALVLGILVTLVRCLRSHGREKSEEKEINGAASPSKQPSGFLLNLSAVGEVFSYEQLVRATSDFSEFNLIKHGRSGDLYHGTLEGGVPVVVKRIDMQKFRKQALAAELDLFARGLHERLVPFLGHCLDNANEKLLVYKCVPNSDLSAALYMKPGQEDLGLHPLDWIKRLKIAIGVAEALYYLHHECSPPIVHRDLQASSILLDNKYEVRLGSLSEVCAQEGEGHKNIITRLLRLSQAPEQDVSGPPATCSYDIYCFGKLLLELITGKLGISGWNDAATVEWIEQSLLYVNVHEKELVAKIVDPLLVVDEDHLEEVWAITIIAKSCLNPKPSKRPHMGYILKALENPLKVVREDDNSGSGRLRATSSRGSWNAAFIGSWRHSSSDVVSVPGQSRENQTLRHSATALSQGSGGDPSFSRKKPYKDIFPEPSGTHDISDR</sequence>
<keyword evidence="5" id="KW-0677">Repeat</keyword>
<keyword evidence="3" id="KW-0812">Transmembrane</keyword>
<dbReference type="EMBL" id="CP097509">
    <property type="protein sequence ID" value="URE18476.1"/>
    <property type="molecule type" value="Genomic_DNA"/>
</dbReference>
<dbReference type="InterPro" id="IPR001245">
    <property type="entry name" value="Ser-Thr/Tyr_kinase_cat_dom"/>
</dbReference>
<dbReference type="InterPro" id="IPR046959">
    <property type="entry name" value="PRK1-6/SRF4-like"/>
</dbReference>
<dbReference type="PROSITE" id="PS50011">
    <property type="entry name" value="PROTEIN_KINASE_DOM"/>
    <property type="match status" value="1"/>
</dbReference>